<protein>
    <recommendedName>
        <fullName evidence="1">RSE1/DDB1/CPSF1 first beta-propeller domain-containing protein</fullName>
    </recommendedName>
</protein>
<sequence length="203" mass="22367">MSLTNSSRNFWKIRLSPDCSWSLDYSEADQDSTGQATSEAQKNLTFHELDLGLNHVSRKWSEQVDNGANMLAMVPGGGDGPSGVLVRVENFVIYKNQGHPDVRATEYETDKVKELKIKYFDTIPTTTVKVGSNRLTVVIALSGGELIYFEVDITGQLMEVEKHEMSGDVACLGIAPVLEGRQRSRFLAVGSYDNTIPCLVFGS</sequence>
<feature type="domain" description="RSE1/DDB1/CPSF1 first beta-propeller" evidence="1">
    <location>
        <begin position="38"/>
        <end position="155"/>
    </location>
</feature>
<dbReference type="PANTHER" id="PTHR10644">
    <property type="entry name" value="DNA REPAIR/RNA PROCESSING CPSF FAMILY"/>
    <property type="match status" value="1"/>
</dbReference>
<evidence type="ECO:0000313" key="2">
    <source>
        <dbReference type="EMBL" id="KAJ6432741.1"/>
    </source>
</evidence>
<dbReference type="InterPro" id="IPR050358">
    <property type="entry name" value="RSE1/DDB1/CFT1"/>
</dbReference>
<dbReference type="InterPro" id="IPR018846">
    <property type="entry name" value="Beta-prop_RSE1/DDB1/CPSF1_1st"/>
</dbReference>
<dbReference type="Pfam" id="PF10433">
    <property type="entry name" value="Beta-prop_RSE1_1st"/>
    <property type="match status" value="1"/>
</dbReference>
<dbReference type="InterPro" id="IPR015943">
    <property type="entry name" value="WD40/YVTN_repeat-like_dom_sf"/>
</dbReference>
<proteinExistence type="predicted"/>
<reference evidence="2 3" key="1">
    <citation type="journal article" date="2023" name="Int. J. Mol. Sci.">
        <title>De Novo Assembly and Annotation of 11 Diverse Shrub Willow (Salix) Genomes Reveals Novel Gene Organization in Sex-Linked Regions.</title>
        <authorList>
            <person name="Hyden B."/>
            <person name="Feng K."/>
            <person name="Yates T.B."/>
            <person name="Jawdy S."/>
            <person name="Cereghino C."/>
            <person name="Smart L.B."/>
            <person name="Muchero W."/>
        </authorList>
    </citation>
    <scope>NUCLEOTIDE SEQUENCE [LARGE SCALE GENOMIC DNA]</scope>
    <source>
        <tissue evidence="2">Shoot tip</tissue>
    </source>
</reference>
<gene>
    <name evidence="2" type="ORF">OIU84_019892</name>
</gene>
<organism evidence="2 3">
    <name type="scientific">Salix udensis</name>
    <dbReference type="NCBI Taxonomy" id="889485"/>
    <lineage>
        <taxon>Eukaryota</taxon>
        <taxon>Viridiplantae</taxon>
        <taxon>Streptophyta</taxon>
        <taxon>Embryophyta</taxon>
        <taxon>Tracheophyta</taxon>
        <taxon>Spermatophyta</taxon>
        <taxon>Magnoliopsida</taxon>
        <taxon>eudicotyledons</taxon>
        <taxon>Gunneridae</taxon>
        <taxon>Pentapetalae</taxon>
        <taxon>rosids</taxon>
        <taxon>fabids</taxon>
        <taxon>Malpighiales</taxon>
        <taxon>Salicaceae</taxon>
        <taxon>Saliceae</taxon>
        <taxon>Salix</taxon>
    </lineage>
</organism>
<dbReference type="Gene3D" id="2.130.10.10">
    <property type="entry name" value="YVTN repeat-like/Quinoprotein amine dehydrogenase"/>
    <property type="match status" value="1"/>
</dbReference>
<name>A0AAD6L036_9ROSI</name>
<evidence type="ECO:0000313" key="3">
    <source>
        <dbReference type="Proteomes" id="UP001162972"/>
    </source>
</evidence>
<accession>A0AAD6L036</accession>
<comment type="caution">
    <text evidence="2">The sequence shown here is derived from an EMBL/GenBank/DDBJ whole genome shotgun (WGS) entry which is preliminary data.</text>
</comment>
<keyword evidence="3" id="KW-1185">Reference proteome</keyword>
<dbReference type="EMBL" id="JAPFFJ010000003">
    <property type="protein sequence ID" value="KAJ6432741.1"/>
    <property type="molecule type" value="Genomic_DNA"/>
</dbReference>
<dbReference type="Proteomes" id="UP001162972">
    <property type="component" value="Chromosome 10"/>
</dbReference>
<dbReference type="AlphaFoldDB" id="A0AAD6L036"/>
<evidence type="ECO:0000259" key="1">
    <source>
        <dbReference type="Pfam" id="PF10433"/>
    </source>
</evidence>